<feature type="transmembrane region" description="Helical" evidence="1">
    <location>
        <begin position="204"/>
        <end position="221"/>
    </location>
</feature>
<keyword evidence="3" id="KW-1185">Reference proteome</keyword>
<dbReference type="Pfam" id="PF08426">
    <property type="entry name" value="ICE2"/>
    <property type="match status" value="2"/>
</dbReference>
<feature type="transmembrane region" description="Helical" evidence="1">
    <location>
        <begin position="139"/>
        <end position="158"/>
    </location>
</feature>
<dbReference type="AlphaFoldDB" id="A0A397V0W1"/>
<dbReference type="GO" id="GO:0000921">
    <property type="term" value="P:septin ring assembly"/>
    <property type="evidence" value="ECO:0007669"/>
    <property type="project" value="TreeGrafter"/>
</dbReference>
<accession>A0A397V0W1</accession>
<dbReference type="InterPro" id="IPR013635">
    <property type="entry name" value="Ice2"/>
</dbReference>
<organism evidence="2 3">
    <name type="scientific">Gigaspora rosea</name>
    <dbReference type="NCBI Taxonomy" id="44941"/>
    <lineage>
        <taxon>Eukaryota</taxon>
        <taxon>Fungi</taxon>
        <taxon>Fungi incertae sedis</taxon>
        <taxon>Mucoromycota</taxon>
        <taxon>Glomeromycotina</taxon>
        <taxon>Glomeromycetes</taxon>
        <taxon>Diversisporales</taxon>
        <taxon>Gigasporaceae</taxon>
        <taxon>Gigaspora</taxon>
    </lineage>
</organism>
<dbReference type="GO" id="GO:0005789">
    <property type="term" value="C:endoplasmic reticulum membrane"/>
    <property type="evidence" value="ECO:0007669"/>
    <property type="project" value="TreeGrafter"/>
</dbReference>
<dbReference type="PANTHER" id="PTHR31726:SF2">
    <property type="entry name" value="PROTEIN ICE2"/>
    <property type="match status" value="1"/>
</dbReference>
<keyword evidence="1" id="KW-0812">Transmembrane</keyword>
<dbReference type="GO" id="GO:0032541">
    <property type="term" value="C:cortical endoplasmic reticulum"/>
    <property type="evidence" value="ECO:0007669"/>
    <property type="project" value="TreeGrafter"/>
</dbReference>
<evidence type="ECO:0000313" key="3">
    <source>
        <dbReference type="Proteomes" id="UP000266673"/>
    </source>
</evidence>
<dbReference type="STRING" id="44941.A0A397V0W1"/>
<feature type="transmembrane region" description="Helical" evidence="1">
    <location>
        <begin position="73"/>
        <end position="94"/>
    </location>
</feature>
<dbReference type="OrthoDB" id="5577218at2759"/>
<name>A0A397V0W1_9GLOM</name>
<dbReference type="GO" id="GO:0048309">
    <property type="term" value="P:endoplasmic reticulum inheritance"/>
    <property type="evidence" value="ECO:0007669"/>
    <property type="project" value="TreeGrafter"/>
</dbReference>
<sequence length="227" mass="25793">MVRKTGPRLTYLSMLDNQSEKNELPWVLNFYKNFLAYSAPVFILIEGAATTIMIIISRHIVRAMTYESQRAEVFLLTASIVTYLSSFYVLHVIYSIPGMDIITATLIGINTKVLLKGVTDFIGSFKSISAIQKALSLRAFISLVYRTGVVSIAFYSVREDDEEKSLISQTVLNFITAFTTPVLIAVYTHLLLSHYEYLSGDDSFWRWVGIGVCWVSYLYFVKNENED</sequence>
<evidence type="ECO:0000256" key="1">
    <source>
        <dbReference type="SAM" id="Phobius"/>
    </source>
</evidence>
<dbReference type="PANTHER" id="PTHR31726">
    <property type="entry name" value="PROTEIN ICE2"/>
    <property type="match status" value="1"/>
</dbReference>
<dbReference type="EMBL" id="QKWP01000700">
    <property type="protein sequence ID" value="RIB16120.1"/>
    <property type="molecule type" value="Genomic_DNA"/>
</dbReference>
<proteinExistence type="predicted"/>
<comment type="caution">
    <text evidence="2">The sequence shown here is derived from an EMBL/GenBank/DDBJ whole genome shotgun (WGS) entry which is preliminary data.</text>
</comment>
<feature type="transmembrane region" description="Helical" evidence="1">
    <location>
        <begin position="34"/>
        <end position="61"/>
    </location>
</feature>
<evidence type="ECO:0000313" key="2">
    <source>
        <dbReference type="EMBL" id="RIB16120.1"/>
    </source>
</evidence>
<keyword evidence="1" id="KW-1133">Transmembrane helix</keyword>
<keyword evidence="1" id="KW-0472">Membrane</keyword>
<dbReference type="Proteomes" id="UP000266673">
    <property type="component" value="Unassembled WGS sequence"/>
</dbReference>
<dbReference type="GO" id="GO:0097038">
    <property type="term" value="C:perinuclear endoplasmic reticulum"/>
    <property type="evidence" value="ECO:0007669"/>
    <property type="project" value="TreeGrafter"/>
</dbReference>
<protein>
    <submittedName>
        <fullName evidence="2">Uncharacterized protein</fullName>
    </submittedName>
</protein>
<feature type="transmembrane region" description="Helical" evidence="1">
    <location>
        <begin position="170"/>
        <end position="192"/>
    </location>
</feature>
<reference evidence="2 3" key="1">
    <citation type="submission" date="2018-06" db="EMBL/GenBank/DDBJ databases">
        <title>Comparative genomics reveals the genomic features of Rhizophagus irregularis, R. cerebriforme, R. diaphanum and Gigaspora rosea, and their symbiotic lifestyle signature.</title>
        <authorList>
            <person name="Morin E."/>
            <person name="San Clemente H."/>
            <person name="Chen E.C.H."/>
            <person name="De La Providencia I."/>
            <person name="Hainaut M."/>
            <person name="Kuo A."/>
            <person name="Kohler A."/>
            <person name="Murat C."/>
            <person name="Tang N."/>
            <person name="Roy S."/>
            <person name="Loubradou J."/>
            <person name="Henrissat B."/>
            <person name="Grigoriev I.V."/>
            <person name="Corradi N."/>
            <person name="Roux C."/>
            <person name="Martin F.M."/>
        </authorList>
    </citation>
    <scope>NUCLEOTIDE SEQUENCE [LARGE SCALE GENOMIC DNA]</scope>
    <source>
        <strain evidence="2 3">DAOM 194757</strain>
    </source>
</reference>
<gene>
    <name evidence="2" type="ORF">C2G38_2038831</name>
</gene>